<dbReference type="InterPro" id="IPR036621">
    <property type="entry name" value="Anticodon-bd_dom_sf"/>
</dbReference>
<evidence type="ECO:0000259" key="14">
    <source>
        <dbReference type="PROSITE" id="PS50862"/>
    </source>
</evidence>
<dbReference type="PANTHER" id="PTHR11451:SF44">
    <property type="entry name" value="THREONINE--TRNA LIGASE, CHLOROPLASTIC_MITOCHONDRIAL 2"/>
    <property type="match status" value="1"/>
</dbReference>
<dbReference type="FunFam" id="3.30.930.10:FF:000002">
    <property type="entry name" value="Threonine--tRNA ligase"/>
    <property type="match status" value="1"/>
</dbReference>
<dbReference type="EMBL" id="FMYU01000004">
    <property type="protein sequence ID" value="SDC33672.1"/>
    <property type="molecule type" value="Genomic_DNA"/>
</dbReference>
<keyword evidence="10 13" id="KW-0648">Protein biosynthesis</keyword>
<evidence type="ECO:0000256" key="10">
    <source>
        <dbReference type="ARBA" id="ARBA00022917"/>
    </source>
</evidence>
<dbReference type="FunFam" id="3.30.980.10:FF:000005">
    <property type="entry name" value="Threonyl-tRNA synthetase, mitochondrial"/>
    <property type="match status" value="1"/>
</dbReference>
<dbReference type="NCBIfam" id="TIGR00418">
    <property type="entry name" value="thrS"/>
    <property type="match status" value="1"/>
</dbReference>
<dbReference type="SMART" id="SM00863">
    <property type="entry name" value="tRNA_SAD"/>
    <property type="match status" value="1"/>
</dbReference>
<dbReference type="Gene3D" id="3.30.930.10">
    <property type="entry name" value="Bira Bifunctional Protein, Domain 2"/>
    <property type="match status" value="1"/>
</dbReference>
<evidence type="ECO:0000313" key="16">
    <source>
        <dbReference type="EMBL" id="SDC33672.1"/>
    </source>
</evidence>
<dbReference type="Proteomes" id="UP000199411">
    <property type="component" value="Unassembled WGS sequence"/>
</dbReference>
<dbReference type="FunFam" id="3.40.50.800:FF:000001">
    <property type="entry name" value="Threonine--tRNA ligase"/>
    <property type="match status" value="1"/>
</dbReference>
<evidence type="ECO:0000313" key="17">
    <source>
        <dbReference type="Proteomes" id="UP000199411"/>
    </source>
</evidence>
<keyword evidence="17" id="KW-1185">Reference proteome</keyword>
<dbReference type="PROSITE" id="PS50862">
    <property type="entry name" value="AA_TRNA_LIGASE_II"/>
    <property type="match status" value="1"/>
</dbReference>
<keyword evidence="3 13" id="KW-0820">tRNA-binding</keyword>
<dbReference type="InterPro" id="IPR018163">
    <property type="entry name" value="Thr/Ala-tRNA-synth_IIc_edit"/>
</dbReference>
<accession>A0A1G6KRD7</accession>
<dbReference type="PROSITE" id="PS51880">
    <property type="entry name" value="TGS"/>
    <property type="match status" value="1"/>
</dbReference>
<feature type="domain" description="TGS" evidence="15">
    <location>
        <begin position="1"/>
        <end position="47"/>
    </location>
</feature>
<evidence type="ECO:0000256" key="12">
    <source>
        <dbReference type="ARBA" id="ARBA00049515"/>
    </source>
</evidence>
<gene>
    <name evidence="13" type="primary">thrS</name>
    <name evidence="16" type="ORF">SAMN05660835_00672</name>
</gene>
<evidence type="ECO:0000256" key="7">
    <source>
        <dbReference type="ARBA" id="ARBA00022833"/>
    </source>
</evidence>
<feature type="binding site" evidence="13">
    <location>
        <position position="495"/>
    </location>
    <ligand>
        <name>Zn(2+)</name>
        <dbReference type="ChEBI" id="CHEBI:29105"/>
        <note>catalytic</note>
    </ligand>
</feature>
<dbReference type="EC" id="6.1.1.3" evidence="13"/>
<comment type="subunit">
    <text evidence="13">Homodimer.</text>
</comment>
<dbReference type="GO" id="GO:0000049">
    <property type="term" value="F:tRNA binding"/>
    <property type="evidence" value="ECO:0007669"/>
    <property type="project" value="UniProtKB-KW"/>
</dbReference>
<evidence type="ECO:0000256" key="11">
    <source>
        <dbReference type="ARBA" id="ARBA00023146"/>
    </source>
</evidence>
<dbReference type="Gene3D" id="3.30.980.10">
    <property type="entry name" value="Threonyl-trna Synthetase, Chain A, domain 2"/>
    <property type="match status" value="1"/>
</dbReference>
<sequence>MRIGKGVNLFDYVKAHKLKNVIAAKVDAKIVDLNFTLDKESDVEFIDIDSKEGLEILRHSAAHIMAQAIQTLFKNAKFAIGPAIENGFYYDVDIGRPLTQDDLKAIEVQMKKITAANYPFVRTNVSKKEALRLFKEKGDEYKVEIIESIPDEQVSLYQQGDFVDFCRGPHIPSTNYLKHFKLLSVASAYFRGDETRPSMQRIYGTAFATKEDLDNYLNFLEEVKKRDHRKLGKELDLFSINDDVGAGFVIWHPKGAMLREIIETFEKKEHLKRGYEFVRGPELLKTQLWKVSGHYDNYRENMYFTEIENVSFGIKPMNCLGHIQVYKSRLRSYRELPKRFFELGVVHRHEKSGVLHGLLRVREFTQDDAHIFCTKEQLNDEIIGVLDFVKYAMDIFKFDYEMEISTRPEKSIGTDEDWENATNALINALENTKRPYQINEGDGAFYGPKIDVKLKDAIGRKWQCATIQCDFTLPERFNLEYIDKDGLPKRPVMVHRVILGSIERFIAVLIENYAGDFPLWLAPIQARVIPVSEKFDNYANDVYEQLKKAEIRVDIEKRNETISKKIRYAELEKIPYILVVGQKESEKNGVSVRKRKEGDLGLFSIDEFITKIKNESGGVL</sequence>
<dbReference type="Pfam" id="PF00587">
    <property type="entry name" value="tRNA-synt_2b"/>
    <property type="match status" value="1"/>
</dbReference>
<evidence type="ECO:0000256" key="13">
    <source>
        <dbReference type="HAMAP-Rule" id="MF_00184"/>
    </source>
</evidence>
<feature type="domain" description="Aminoacyl-transfer RNA synthetases class-II family profile" evidence="14">
    <location>
        <begin position="227"/>
        <end position="518"/>
    </location>
</feature>
<comment type="subcellular location">
    <subcellularLocation>
        <location evidence="13">Cytoplasm</location>
    </subcellularLocation>
</comment>
<dbReference type="SUPFAM" id="SSF55186">
    <property type="entry name" value="ThrRS/AlaRS common domain"/>
    <property type="match status" value="1"/>
</dbReference>
<dbReference type="CDD" id="cd00771">
    <property type="entry name" value="ThrRS_core"/>
    <property type="match status" value="1"/>
</dbReference>
<keyword evidence="8 13" id="KW-0067">ATP-binding</keyword>
<reference evidence="17" key="1">
    <citation type="submission" date="2016-10" db="EMBL/GenBank/DDBJ databases">
        <authorList>
            <person name="Varghese N."/>
            <person name="Submissions S."/>
        </authorList>
    </citation>
    <scope>NUCLEOTIDE SEQUENCE [LARGE SCALE GENOMIC DNA]</scope>
    <source>
        <strain evidence="17">DSM 8415</strain>
    </source>
</reference>
<feature type="binding site" evidence="13">
    <location>
        <position position="319"/>
    </location>
    <ligand>
        <name>Zn(2+)</name>
        <dbReference type="ChEBI" id="CHEBI:29105"/>
        <note>catalytic</note>
    </ligand>
</feature>
<dbReference type="InterPro" id="IPR012947">
    <property type="entry name" value="tRNA_SAD"/>
</dbReference>
<dbReference type="OrthoDB" id="9802304at2"/>
<keyword evidence="5 13" id="KW-0479">Metal-binding</keyword>
<dbReference type="InterPro" id="IPR047246">
    <property type="entry name" value="ThrRS_anticodon"/>
</dbReference>
<comment type="catalytic activity">
    <reaction evidence="12 13">
        <text>tRNA(Thr) + L-threonine + ATP = L-threonyl-tRNA(Thr) + AMP + diphosphate + H(+)</text>
        <dbReference type="Rhea" id="RHEA:24624"/>
        <dbReference type="Rhea" id="RHEA-COMP:9670"/>
        <dbReference type="Rhea" id="RHEA-COMP:9704"/>
        <dbReference type="ChEBI" id="CHEBI:15378"/>
        <dbReference type="ChEBI" id="CHEBI:30616"/>
        <dbReference type="ChEBI" id="CHEBI:33019"/>
        <dbReference type="ChEBI" id="CHEBI:57926"/>
        <dbReference type="ChEBI" id="CHEBI:78442"/>
        <dbReference type="ChEBI" id="CHEBI:78534"/>
        <dbReference type="ChEBI" id="CHEBI:456215"/>
        <dbReference type="EC" id="6.1.1.3"/>
    </reaction>
</comment>
<dbReference type="Gene3D" id="3.30.54.20">
    <property type="match status" value="1"/>
</dbReference>
<keyword evidence="2 13" id="KW-0963">Cytoplasm</keyword>
<dbReference type="SUPFAM" id="SSF52954">
    <property type="entry name" value="Class II aaRS ABD-related"/>
    <property type="match status" value="1"/>
</dbReference>
<keyword evidence="4 13" id="KW-0436">Ligase</keyword>
<dbReference type="PRINTS" id="PR01047">
    <property type="entry name" value="TRNASYNTHTHR"/>
</dbReference>
<dbReference type="InterPro" id="IPR045864">
    <property type="entry name" value="aa-tRNA-synth_II/BPL/LPL"/>
</dbReference>
<dbReference type="RefSeq" id="WP_092128131.1">
    <property type="nucleotide sequence ID" value="NZ_FMYU01000004.1"/>
</dbReference>
<dbReference type="GO" id="GO:0005829">
    <property type="term" value="C:cytosol"/>
    <property type="evidence" value="ECO:0007669"/>
    <property type="project" value="TreeGrafter"/>
</dbReference>
<dbReference type="Gene3D" id="3.40.50.800">
    <property type="entry name" value="Anticodon-binding domain"/>
    <property type="match status" value="1"/>
</dbReference>
<dbReference type="AlphaFoldDB" id="A0A1G6KRD7"/>
<dbReference type="FunFam" id="3.30.54.20:FF:000002">
    <property type="entry name" value="Threonine--tRNA ligase"/>
    <property type="match status" value="1"/>
</dbReference>
<keyword evidence="11 13" id="KW-0030">Aminoacyl-tRNA synthetase</keyword>
<dbReference type="Pfam" id="PF07973">
    <property type="entry name" value="tRNA_SAD"/>
    <property type="match status" value="1"/>
</dbReference>
<proteinExistence type="inferred from homology"/>
<dbReference type="GO" id="GO:0046872">
    <property type="term" value="F:metal ion binding"/>
    <property type="evidence" value="ECO:0007669"/>
    <property type="project" value="UniProtKB-KW"/>
</dbReference>
<dbReference type="GO" id="GO:0004829">
    <property type="term" value="F:threonine-tRNA ligase activity"/>
    <property type="evidence" value="ECO:0007669"/>
    <property type="project" value="UniProtKB-UniRule"/>
</dbReference>
<dbReference type="InterPro" id="IPR002314">
    <property type="entry name" value="aa-tRNA-synt_IIb"/>
</dbReference>
<dbReference type="CDD" id="cd00860">
    <property type="entry name" value="ThrRS_anticodon"/>
    <property type="match status" value="1"/>
</dbReference>
<dbReference type="HAMAP" id="MF_00184">
    <property type="entry name" value="Thr_tRNA_synth"/>
    <property type="match status" value="1"/>
</dbReference>
<comment type="cofactor">
    <cofactor evidence="13">
        <name>Zn(2+)</name>
        <dbReference type="ChEBI" id="CHEBI:29105"/>
    </cofactor>
    <text evidence="13">Binds 1 zinc ion per subunit.</text>
</comment>
<organism evidence="16 17">
    <name type="scientific">Desulfurella multipotens</name>
    <dbReference type="NCBI Taxonomy" id="79269"/>
    <lineage>
        <taxon>Bacteria</taxon>
        <taxon>Pseudomonadati</taxon>
        <taxon>Campylobacterota</taxon>
        <taxon>Desulfurellia</taxon>
        <taxon>Desulfurellales</taxon>
        <taxon>Desulfurellaceae</taxon>
        <taxon>Desulfurella</taxon>
    </lineage>
</organism>
<dbReference type="GO" id="GO:0005524">
    <property type="term" value="F:ATP binding"/>
    <property type="evidence" value="ECO:0007669"/>
    <property type="project" value="UniProtKB-UniRule"/>
</dbReference>
<evidence type="ECO:0000256" key="1">
    <source>
        <dbReference type="ARBA" id="ARBA00008226"/>
    </source>
</evidence>
<dbReference type="PANTHER" id="PTHR11451">
    <property type="entry name" value="THREONINE-TRNA LIGASE"/>
    <property type="match status" value="1"/>
</dbReference>
<dbReference type="InterPro" id="IPR006195">
    <property type="entry name" value="aa-tRNA-synth_II"/>
</dbReference>
<dbReference type="InterPro" id="IPR033728">
    <property type="entry name" value="ThrRS_core"/>
</dbReference>
<evidence type="ECO:0000256" key="6">
    <source>
        <dbReference type="ARBA" id="ARBA00022741"/>
    </source>
</evidence>
<evidence type="ECO:0000256" key="8">
    <source>
        <dbReference type="ARBA" id="ARBA00022840"/>
    </source>
</evidence>
<dbReference type="InterPro" id="IPR002320">
    <property type="entry name" value="Thr-tRNA-ligase_IIa"/>
</dbReference>
<dbReference type="InterPro" id="IPR004154">
    <property type="entry name" value="Anticodon-bd"/>
</dbReference>
<evidence type="ECO:0000256" key="9">
    <source>
        <dbReference type="ARBA" id="ARBA00022884"/>
    </source>
</evidence>
<keyword evidence="6 13" id="KW-0547">Nucleotide-binding</keyword>
<comment type="similarity">
    <text evidence="1 13">Belongs to the class-II aminoacyl-tRNA synthetase family.</text>
</comment>
<protein>
    <recommendedName>
        <fullName evidence="13">Threonine--tRNA ligase</fullName>
        <ecNumber evidence="13">6.1.1.3</ecNumber>
    </recommendedName>
    <alternativeName>
        <fullName evidence="13">Threonyl-tRNA synthetase</fullName>
        <shortName evidence="13">ThrRS</shortName>
    </alternativeName>
</protein>
<evidence type="ECO:0000256" key="5">
    <source>
        <dbReference type="ARBA" id="ARBA00022723"/>
    </source>
</evidence>
<dbReference type="InterPro" id="IPR004095">
    <property type="entry name" value="TGS"/>
</dbReference>
<name>A0A1G6KRD7_9BACT</name>
<dbReference type="SUPFAM" id="SSF55681">
    <property type="entry name" value="Class II aaRS and biotin synthetases"/>
    <property type="match status" value="1"/>
</dbReference>
<evidence type="ECO:0000259" key="15">
    <source>
        <dbReference type="PROSITE" id="PS51880"/>
    </source>
</evidence>
<dbReference type="Pfam" id="PF03129">
    <property type="entry name" value="HGTP_anticodon"/>
    <property type="match status" value="1"/>
</dbReference>
<evidence type="ECO:0000256" key="3">
    <source>
        <dbReference type="ARBA" id="ARBA00022555"/>
    </source>
</evidence>
<evidence type="ECO:0000256" key="2">
    <source>
        <dbReference type="ARBA" id="ARBA00022490"/>
    </source>
</evidence>
<keyword evidence="7 13" id="KW-0862">Zinc</keyword>
<evidence type="ECO:0000256" key="4">
    <source>
        <dbReference type="ARBA" id="ARBA00022598"/>
    </source>
</evidence>
<keyword evidence="9 13" id="KW-0694">RNA-binding</keyword>
<feature type="region of interest" description="Catalytic" evidence="13">
    <location>
        <begin position="227"/>
        <end position="518"/>
    </location>
</feature>
<feature type="binding site" evidence="13">
    <location>
        <position position="370"/>
    </location>
    <ligand>
        <name>Zn(2+)</name>
        <dbReference type="ChEBI" id="CHEBI:29105"/>
        <note>catalytic</note>
    </ligand>
</feature>
<dbReference type="GO" id="GO:0006435">
    <property type="term" value="P:threonyl-tRNA aminoacylation"/>
    <property type="evidence" value="ECO:0007669"/>
    <property type="project" value="UniProtKB-UniRule"/>
</dbReference>